<keyword evidence="3 11" id="KW-0004">4Fe-4S</keyword>
<organism evidence="15 16">
    <name type="scientific">Methanocella conradii (strain DSM 24694 / JCM 17849 / CGMCC 1.5162 / HZ254)</name>
    <dbReference type="NCBI Taxonomy" id="1041930"/>
    <lineage>
        <taxon>Archaea</taxon>
        <taxon>Methanobacteriati</taxon>
        <taxon>Methanobacteriota</taxon>
        <taxon>Stenosarchaea group</taxon>
        <taxon>Methanomicrobia</taxon>
        <taxon>Methanocellales</taxon>
        <taxon>Methanocellaceae</taxon>
        <taxon>Methanocella</taxon>
    </lineage>
</organism>
<dbReference type="GO" id="GO:0051539">
    <property type="term" value="F:4 iron, 4 sulfur cluster binding"/>
    <property type="evidence" value="ECO:0007669"/>
    <property type="project" value="UniProtKB-UniRule"/>
</dbReference>
<dbReference type="InterPro" id="IPR038135">
    <property type="entry name" value="Methylthiotransferase_N_sf"/>
</dbReference>
<dbReference type="InterPro" id="IPR006466">
    <property type="entry name" value="MiaB-like_arc_euk"/>
</dbReference>
<dbReference type="SFLD" id="SFLDG01082">
    <property type="entry name" value="B12-binding_domain_containing"/>
    <property type="match status" value="1"/>
</dbReference>
<keyword evidence="6 11" id="KW-0819">tRNA processing</keyword>
<evidence type="ECO:0000256" key="11">
    <source>
        <dbReference type="RuleBase" id="RU368081"/>
    </source>
</evidence>
<evidence type="ECO:0000313" key="15">
    <source>
        <dbReference type="EMBL" id="AFC99662.1"/>
    </source>
</evidence>
<dbReference type="InterPro" id="IPR020612">
    <property type="entry name" value="Methylthiotransferase_CS"/>
</dbReference>
<accession>H8I4A5</accession>
<protein>
    <recommendedName>
        <fullName evidence="11">tRNA-t(6)A37 methylthiotransferase</fullName>
        <ecNumber evidence="11">2.8.4.5</ecNumber>
    </recommendedName>
</protein>
<dbReference type="Proteomes" id="UP000005233">
    <property type="component" value="Chromosome"/>
</dbReference>
<evidence type="ECO:0000313" key="16">
    <source>
        <dbReference type="Proteomes" id="UP000005233"/>
    </source>
</evidence>
<dbReference type="KEGG" id="mez:Mtc_0902"/>
<dbReference type="InterPro" id="IPR013848">
    <property type="entry name" value="Methylthiotransferase_N"/>
</dbReference>
<dbReference type="SUPFAM" id="SSF102114">
    <property type="entry name" value="Radical SAM enzymes"/>
    <property type="match status" value="1"/>
</dbReference>
<dbReference type="InterPro" id="IPR006638">
    <property type="entry name" value="Elp3/MiaA/NifB-like_rSAM"/>
</dbReference>
<dbReference type="PROSITE" id="PS50926">
    <property type="entry name" value="TRAM"/>
    <property type="match status" value="1"/>
</dbReference>
<evidence type="ECO:0000259" key="13">
    <source>
        <dbReference type="PROSITE" id="PS51449"/>
    </source>
</evidence>
<dbReference type="Pfam" id="PF04055">
    <property type="entry name" value="Radical_SAM"/>
    <property type="match status" value="1"/>
</dbReference>
<dbReference type="SFLD" id="SFLDS00029">
    <property type="entry name" value="Radical_SAM"/>
    <property type="match status" value="1"/>
</dbReference>
<dbReference type="Pfam" id="PF00919">
    <property type="entry name" value="UPF0004"/>
    <property type="match status" value="1"/>
</dbReference>
<keyword evidence="8 11" id="KW-0408">Iron</keyword>
<keyword evidence="9 11" id="KW-0411">Iron-sulfur</keyword>
<evidence type="ECO:0000256" key="3">
    <source>
        <dbReference type="ARBA" id="ARBA00022485"/>
    </source>
</evidence>
<evidence type="ECO:0000256" key="2">
    <source>
        <dbReference type="ARBA" id="ARBA00008616"/>
    </source>
</evidence>
<dbReference type="PROSITE" id="PS51449">
    <property type="entry name" value="MTTASE_N"/>
    <property type="match status" value="1"/>
</dbReference>
<evidence type="ECO:0000256" key="9">
    <source>
        <dbReference type="ARBA" id="ARBA00023014"/>
    </source>
</evidence>
<dbReference type="InterPro" id="IPR002792">
    <property type="entry name" value="TRAM_dom"/>
</dbReference>
<evidence type="ECO:0000256" key="6">
    <source>
        <dbReference type="ARBA" id="ARBA00022694"/>
    </source>
</evidence>
<evidence type="ECO:0000256" key="10">
    <source>
        <dbReference type="ARBA" id="ARBA00051661"/>
    </source>
</evidence>
<gene>
    <name evidence="15" type="primary">miaB</name>
    <name evidence="15" type="ordered locus">Mtc_0902</name>
</gene>
<evidence type="ECO:0000259" key="14">
    <source>
        <dbReference type="PROSITE" id="PS51918"/>
    </source>
</evidence>
<dbReference type="InterPro" id="IPR058240">
    <property type="entry name" value="rSAM_sf"/>
</dbReference>
<feature type="domain" description="TRAM" evidence="12">
    <location>
        <begin position="346"/>
        <end position="406"/>
    </location>
</feature>
<evidence type="ECO:0000256" key="1">
    <source>
        <dbReference type="ARBA" id="ARBA00002399"/>
    </source>
</evidence>
<dbReference type="InterPro" id="IPR007197">
    <property type="entry name" value="rSAM"/>
</dbReference>
<comment type="similarity">
    <text evidence="2 11">Belongs to the methylthiotransferase family. CDKAL1 subfamily.</text>
</comment>
<dbReference type="GeneID" id="11971026"/>
<dbReference type="FunFam" id="3.80.30.20:FF:000002">
    <property type="entry name" value="threonylcarbamoyladenosine tRNA methylthiotransferase isoform X2"/>
    <property type="match status" value="1"/>
</dbReference>
<reference evidence="15 16" key="1">
    <citation type="journal article" date="2012" name="J. Bacteriol.">
        <title>Complete genome sequence of a thermophilic methanogen, Methanocella conradii HZ254, isolated from Chinese rice field soil.</title>
        <authorList>
            <person name="Lu Z."/>
            <person name="Lu Y."/>
        </authorList>
    </citation>
    <scope>NUCLEOTIDE SEQUENCE [LARGE SCALE GENOMIC DNA]</scope>
    <source>
        <strain evidence="16">DSM 24694 / JCM 17849 / CGMCC 1.5162 / HZ254</strain>
    </source>
</reference>
<evidence type="ECO:0000259" key="12">
    <source>
        <dbReference type="PROSITE" id="PS50926"/>
    </source>
</evidence>
<feature type="domain" description="MTTase N-terminal" evidence="13">
    <location>
        <begin position="1"/>
        <end position="111"/>
    </location>
</feature>
<keyword evidence="7 11" id="KW-0479">Metal-binding</keyword>
<sequence length="407" mass="44497">MKVYIETYGCTANMGDSHRMRSSIQAAGCCVAERPDEADVIIINTCAVTEPTSRGMLKAIKKYEDKRVIVAGCMAAAQPYLLEGLGGNVECAGAPGAEAAMKLLGIRPVHGKPLLKGKTAIISIAEGCVGKCTYCIVRLARGTLRSAPPASIKKSVKDALEMGAKEIFLTAQDTGAYGIDIGIRLPKLMHDMLGIEGDYRVRLGMMNPFSIADILDDVIRIFQDPHVYKFAHIPIQSGSDRILRLMGRPYTESQYSDMVRRLRECIPDITLSTDYIVGFPEETDGDFEMTMEDLRANKPLKVNITRFSPRPGTVAAKMDDLPMAIKKERSRALTRLHHEITSAYMRSSIGRRLSVLVTEEGKPGSSVARDDSYHMVVIPAALPPGARLDVKICGASTTYMIGKPIEI</sequence>
<evidence type="ECO:0000256" key="7">
    <source>
        <dbReference type="ARBA" id="ARBA00022723"/>
    </source>
</evidence>
<dbReference type="GO" id="GO:0046872">
    <property type="term" value="F:metal ion binding"/>
    <property type="evidence" value="ECO:0007669"/>
    <property type="project" value="UniProtKB-UniRule"/>
</dbReference>
<dbReference type="PROSITE" id="PS01278">
    <property type="entry name" value="MTTASE_RADICAL"/>
    <property type="match status" value="1"/>
</dbReference>
<evidence type="ECO:0000256" key="8">
    <source>
        <dbReference type="ARBA" id="ARBA00023004"/>
    </source>
</evidence>
<evidence type="ECO:0000256" key="5">
    <source>
        <dbReference type="ARBA" id="ARBA00022691"/>
    </source>
</evidence>
<dbReference type="EC" id="2.8.4.5" evidence="11"/>
<comment type="function">
    <text evidence="1 11">Catalyzes the methylthiolation of N6-threonylcarbamoyladenosine (t(6)A), leading to the formation of 2-methylthio-N6-threonylcarbamoyladenosine (ms(2)t(6)A) at position 37 in tRNAs that read codons beginning with adenine.</text>
</comment>
<dbReference type="Gene3D" id="3.40.50.12160">
    <property type="entry name" value="Methylthiotransferase, N-terminal domain"/>
    <property type="match status" value="1"/>
</dbReference>
<keyword evidence="5 11" id="KW-0949">S-adenosyl-L-methionine</keyword>
<keyword evidence="16" id="KW-1185">Reference proteome</keyword>
<dbReference type="NCBIfam" id="TIGR00089">
    <property type="entry name" value="MiaB/RimO family radical SAM methylthiotransferase"/>
    <property type="match status" value="1"/>
</dbReference>
<dbReference type="EMBL" id="CP003243">
    <property type="protein sequence ID" value="AFC99662.1"/>
    <property type="molecule type" value="Genomic_DNA"/>
</dbReference>
<dbReference type="RefSeq" id="WP_014405500.1">
    <property type="nucleotide sequence ID" value="NC_017034.1"/>
</dbReference>
<name>H8I4A5_METCZ</name>
<dbReference type="Pfam" id="PF01938">
    <property type="entry name" value="TRAM"/>
    <property type="match status" value="1"/>
</dbReference>
<dbReference type="STRING" id="1041930.Mtc_0902"/>
<dbReference type="PROSITE" id="PS51918">
    <property type="entry name" value="RADICAL_SAM"/>
    <property type="match status" value="1"/>
</dbReference>
<dbReference type="HOGENOM" id="CLU_018697_4_2_2"/>
<dbReference type="AlphaFoldDB" id="H8I4A5"/>
<dbReference type="InterPro" id="IPR005839">
    <property type="entry name" value="Methylthiotransferase"/>
</dbReference>
<dbReference type="CDD" id="cd01335">
    <property type="entry name" value="Radical_SAM"/>
    <property type="match status" value="1"/>
</dbReference>
<keyword evidence="4 11" id="KW-0808">Transferase</keyword>
<dbReference type="InterPro" id="IPR023404">
    <property type="entry name" value="rSAM_horseshoe"/>
</dbReference>
<dbReference type="GO" id="GO:0035598">
    <property type="term" value="F:tRNA (N(6)-L-threonylcarbamoyladenosine(37)-C(2))-methylthiotransferase activity"/>
    <property type="evidence" value="ECO:0007669"/>
    <property type="project" value="UniProtKB-UniRule"/>
</dbReference>
<feature type="domain" description="Radical SAM core" evidence="14">
    <location>
        <begin position="114"/>
        <end position="343"/>
    </location>
</feature>
<dbReference type="eggNOG" id="arCOG01358">
    <property type="taxonomic scope" value="Archaea"/>
</dbReference>
<dbReference type="PANTHER" id="PTHR11918">
    <property type="entry name" value="RADICAL SAM PROTEINS"/>
    <property type="match status" value="1"/>
</dbReference>
<dbReference type="SMART" id="SM00729">
    <property type="entry name" value="Elp3"/>
    <property type="match status" value="1"/>
</dbReference>
<evidence type="ECO:0000256" key="4">
    <source>
        <dbReference type="ARBA" id="ARBA00022679"/>
    </source>
</evidence>
<dbReference type="OrthoDB" id="372134at2157"/>
<comment type="cofactor">
    <cofactor evidence="11">
        <name>[4Fe-4S] cluster</name>
        <dbReference type="ChEBI" id="CHEBI:49883"/>
    </cofactor>
    <text evidence="11">Binds 1 or 2 [4Fe-4S] cluster. One cluster is coordinated with 3 cysteines and an exchangeable S-adenosyl-L-methionine.</text>
</comment>
<comment type="catalytic activity">
    <reaction evidence="10 11">
        <text>N(6)-L-threonylcarbamoyladenosine(37) in tRNA + (sulfur carrier)-SH + AH2 + 2 S-adenosyl-L-methionine = 2-methylsulfanyl-N(6)-L-threonylcarbamoyladenosine(37) in tRNA + (sulfur carrier)-H + 5'-deoxyadenosine + L-methionine + A + S-adenosyl-L-homocysteine + 2 H(+)</text>
        <dbReference type="Rhea" id="RHEA:37075"/>
        <dbReference type="Rhea" id="RHEA-COMP:10163"/>
        <dbReference type="Rhea" id="RHEA-COMP:11092"/>
        <dbReference type="Rhea" id="RHEA-COMP:14737"/>
        <dbReference type="Rhea" id="RHEA-COMP:14739"/>
        <dbReference type="ChEBI" id="CHEBI:13193"/>
        <dbReference type="ChEBI" id="CHEBI:15378"/>
        <dbReference type="ChEBI" id="CHEBI:17319"/>
        <dbReference type="ChEBI" id="CHEBI:17499"/>
        <dbReference type="ChEBI" id="CHEBI:29917"/>
        <dbReference type="ChEBI" id="CHEBI:57844"/>
        <dbReference type="ChEBI" id="CHEBI:57856"/>
        <dbReference type="ChEBI" id="CHEBI:59789"/>
        <dbReference type="ChEBI" id="CHEBI:64428"/>
        <dbReference type="ChEBI" id="CHEBI:74418"/>
        <dbReference type="ChEBI" id="CHEBI:74420"/>
        <dbReference type="EC" id="2.8.4.5"/>
    </reaction>
</comment>
<dbReference type="PANTHER" id="PTHR11918:SF45">
    <property type="entry name" value="THREONYLCARBAMOYLADENOSINE TRNA METHYLTHIOTRANSFERASE"/>
    <property type="match status" value="1"/>
</dbReference>
<dbReference type="NCBIfam" id="TIGR01578">
    <property type="entry name" value="MiaB-like-B"/>
    <property type="match status" value="1"/>
</dbReference>
<dbReference type="Gene3D" id="3.80.30.20">
    <property type="entry name" value="tm_1862 like domain"/>
    <property type="match status" value="1"/>
</dbReference>
<proteinExistence type="inferred from homology"/>